<proteinExistence type="predicted"/>
<organism evidence="1 2">
    <name type="scientific">Candidatus Saccharimonas aalborgensis</name>
    <dbReference type="NCBI Taxonomy" id="1332188"/>
    <lineage>
        <taxon>Bacteria</taxon>
        <taxon>Candidatus Saccharimonadota</taxon>
        <taxon>Candidatus Saccharimonadia</taxon>
        <taxon>Candidatus Saccharimonadales</taxon>
        <taxon>Candidatus Saccharimonadaceae</taxon>
        <taxon>Candidatus Saccharimonas</taxon>
    </lineage>
</organism>
<keyword evidence="2" id="KW-1185">Reference proteome</keyword>
<gene>
    <name evidence="1" type="ORF">L336_0853</name>
</gene>
<dbReference type="KEGG" id="saal:L336_0853"/>
<dbReference type="EMBL" id="CP005957">
    <property type="protein sequence ID" value="AGL62555.1"/>
    <property type="molecule type" value="Genomic_DNA"/>
</dbReference>
<dbReference type="HOGENOM" id="CLU_2599526_0_0_0"/>
<sequence>MLGAPNSTCYTDIVPLNLSQKMLRNVRLFGVYKVFTKRIFLPLITIYASQGIGLSISEIGVTAAAGSVASILFETMTGY</sequence>
<evidence type="ECO:0000313" key="2">
    <source>
        <dbReference type="Proteomes" id="UP000013893"/>
    </source>
</evidence>
<name>R4PWB2_9BACT</name>
<reference evidence="1 2" key="1">
    <citation type="journal article" date="2013" name="Nat. Biotechnol.">
        <title>Genome sequences of rare, uncultured bacteria obtained by differential coverage binning of multiple metagenomes.</title>
        <authorList>
            <person name="Albertsen M."/>
            <person name="Hugenholtz P."/>
            <person name="Skarshewski A."/>
            <person name="Nielsen K.L."/>
            <person name="Tyson G.W."/>
            <person name="Nielsen P.H."/>
        </authorList>
    </citation>
    <scope>NUCLEOTIDE SEQUENCE [LARGE SCALE GENOMIC DNA]</scope>
    <source>
        <strain evidence="1">TM71</strain>
    </source>
</reference>
<evidence type="ECO:0000313" key="1">
    <source>
        <dbReference type="EMBL" id="AGL62555.1"/>
    </source>
</evidence>
<dbReference type="STRING" id="1332188.L336_0853"/>
<accession>R4PWB2</accession>
<protein>
    <submittedName>
        <fullName evidence="1">Uncharacterized protein</fullName>
    </submittedName>
</protein>
<dbReference type="AlphaFoldDB" id="R4PWB2"/>
<dbReference type="Proteomes" id="UP000013893">
    <property type="component" value="Chromosome"/>
</dbReference>